<evidence type="ECO:0000313" key="3">
    <source>
        <dbReference type="Proteomes" id="UP001619887"/>
    </source>
</evidence>
<comment type="caution">
    <text evidence="2">The sequence shown here is derived from an EMBL/GenBank/DDBJ whole genome shotgun (WGS) entry which is preliminary data.</text>
</comment>
<dbReference type="AlphaFoldDB" id="A0ABD2GL63"/>
<feature type="compositionally biased region" description="Low complexity" evidence="1">
    <location>
        <begin position="75"/>
        <end position="94"/>
    </location>
</feature>
<reference evidence="2 3" key="1">
    <citation type="journal article" date="2022" name="G3 (Bethesda)">
        <title>Evaluating Illumina-, Nanopore-, and PacBio-based genome assembly strategies with the bald notothen, Trematomus borchgrevinki.</title>
        <authorList>
            <person name="Rayamajhi N."/>
            <person name="Cheng C.C."/>
            <person name="Catchen J.M."/>
        </authorList>
    </citation>
    <scope>NUCLEOTIDE SEQUENCE [LARGE SCALE GENOMIC DNA]</scope>
    <source>
        <strain evidence="2">AGRC-2024</strain>
    </source>
</reference>
<feature type="compositionally biased region" description="Basic and acidic residues" evidence="1">
    <location>
        <begin position="48"/>
        <end position="74"/>
    </location>
</feature>
<proteinExistence type="predicted"/>
<evidence type="ECO:0000313" key="2">
    <source>
        <dbReference type="EMBL" id="KAL3054115.1"/>
    </source>
</evidence>
<name>A0ABD2GL63_PAGBO</name>
<accession>A0ABD2GL63</accession>
<feature type="compositionally biased region" description="Basic residues" evidence="1">
    <location>
        <begin position="38"/>
        <end position="47"/>
    </location>
</feature>
<evidence type="ECO:0000256" key="1">
    <source>
        <dbReference type="SAM" id="MobiDB-lite"/>
    </source>
</evidence>
<feature type="region of interest" description="Disordered" evidence="1">
    <location>
        <begin position="21"/>
        <end position="94"/>
    </location>
</feature>
<gene>
    <name evidence="2" type="ORF">OYC64_006448</name>
</gene>
<sequence length="94" mass="10570">MTCMGRWAVERFGLCHQRDEGVTHTGILTDIVSAGQPRTRRRTGRKMARPEVKPEPSLERPSEPSLERPSEPSLERPSGPSPEESLWLLEPPPT</sequence>
<organism evidence="2 3">
    <name type="scientific">Pagothenia borchgrevinki</name>
    <name type="common">Bald rockcod</name>
    <name type="synonym">Trematomus borchgrevinki</name>
    <dbReference type="NCBI Taxonomy" id="8213"/>
    <lineage>
        <taxon>Eukaryota</taxon>
        <taxon>Metazoa</taxon>
        <taxon>Chordata</taxon>
        <taxon>Craniata</taxon>
        <taxon>Vertebrata</taxon>
        <taxon>Euteleostomi</taxon>
        <taxon>Actinopterygii</taxon>
        <taxon>Neopterygii</taxon>
        <taxon>Teleostei</taxon>
        <taxon>Neoteleostei</taxon>
        <taxon>Acanthomorphata</taxon>
        <taxon>Eupercaria</taxon>
        <taxon>Perciformes</taxon>
        <taxon>Notothenioidei</taxon>
        <taxon>Nototheniidae</taxon>
        <taxon>Pagothenia</taxon>
    </lineage>
</organism>
<dbReference type="Proteomes" id="UP001619887">
    <property type="component" value="Unassembled WGS sequence"/>
</dbReference>
<dbReference type="EMBL" id="JBIYXZ010002078">
    <property type="protein sequence ID" value="KAL3054115.1"/>
    <property type="molecule type" value="Genomic_DNA"/>
</dbReference>
<reference evidence="2 3" key="2">
    <citation type="journal article" date="2024" name="G3 (Bethesda)">
        <title>The genome of the cryopelagic Antarctic bald notothen, Trematomus borchgrevinki.</title>
        <authorList>
            <person name="Rayamajhi N."/>
            <person name="Rivera-Colon A.G."/>
            <person name="Minhas B.F."/>
            <person name="Cheng C.C."/>
            <person name="Catchen J.M."/>
        </authorList>
    </citation>
    <scope>NUCLEOTIDE SEQUENCE [LARGE SCALE GENOMIC DNA]</scope>
    <source>
        <strain evidence="2">AGRC-2024</strain>
    </source>
</reference>
<keyword evidence="3" id="KW-1185">Reference proteome</keyword>
<protein>
    <submittedName>
        <fullName evidence="2">Uncharacterized protein</fullName>
    </submittedName>
</protein>